<keyword evidence="1" id="KW-0175">Coiled coil</keyword>
<organism evidence="2 3">
    <name type="scientific">Lutispora thermophila DSM 19022</name>
    <dbReference type="NCBI Taxonomy" id="1122184"/>
    <lineage>
        <taxon>Bacteria</taxon>
        <taxon>Bacillati</taxon>
        <taxon>Bacillota</taxon>
        <taxon>Clostridia</taxon>
        <taxon>Lutisporales</taxon>
        <taxon>Lutisporaceae</taxon>
        <taxon>Lutispora</taxon>
    </lineage>
</organism>
<dbReference type="AlphaFoldDB" id="A0A1M6H1U3"/>
<accession>A0A1M6H1U3</accession>
<dbReference type="Proteomes" id="UP000184442">
    <property type="component" value="Unassembled WGS sequence"/>
</dbReference>
<evidence type="ECO:0000313" key="3">
    <source>
        <dbReference type="Proteomes" id="UP000184442"/>
    </source>
</evidence>
<name>A0A1M6H1U3_9FIRM</name>
<sequence length="131" mass="15839">MSNDDRRRQREDSLEDLKKTNERRIEELLNINNKYVRTQRHLEEHKDIASLDQLQHAFEVQKDREERMENLKDLIVNGAQDREDNIEALEKRIAYTNGYLDHNKDHMDDITLENAVQKQENRKEQLENLLE</sequence>
<dbReference type="EMBL" id="FQZS01000018">
    <property type="protein sequence ID" value="SHJ16161.1"/>
    <property type="molecule type" value="Genomic_DNA"/>
</dbReference>
<evidence type="ECO:0000256" key="1">
    <source>
        <dbReference type="SAM" id="Coils"/>
    </source>
</evidence>
<protein>
    <submittedName>
        <fullName evidence="2">Uncharacterized protein</fullName>
    </submittedName>
</protein>
<proteinExistence type="predicted"/>
<dbReference type="OrthoDB" id="1716599at2"/>
<keyword evidence="3" id="KW-1185">Reference proteome</keyword>
<evidence type="ECO:0000313" key="2">
    <source>
        <dbReference type="EMBL" id="SHJ16161.1"/>
    </source>
</evidence>
<gene>
    <name evidence="2" type="ORF">SAMN02745176_02608</name>
</gene>
<feature type="coiled-coil region" evidence="1">
    <location>
        <begin position="14"/>
        <end position="71"/>
    </location>
</feature>
<dbReference type="RefSeq" id="WP_073026616.1">
    <property type="nucleotide sequence ID" value="NZ_FQZS01000018.1"/>
</dbReference>
<reference evidence="2 3" key="1">
    <citation type="submission" date="2016-11" db="EMBL/GenBank/DDBJ databases">
        <authorList>
            <person name="Jaros S."/>
            <person name="Januszkiewicz K."/>
            <person name="Wedrychowicz H."/>
        </authorList>
    </citation>
    <scope>NUCLEOTIDE SEQUENCE [LARGE SCALE GENOMIC DNA]</scope>
    <source>
        <strain evidence="2 3">DSM 19022</strain>
    </source>
</reference>